<accession>A0AB34JJL2</accession>
<gene>
    <name evidence="2" type="ORF">AB1Y20_022627</name>
</gene>
<proteinExistence type="predicted"/>
<name>A0AB34JJL2_PRYPA</name>
<organism evidence="2 3">
    <name type="scientific">Prymnesium parvum</name>
    <name type="common">Toxic golden alga</name>
    <dbReference type="NCBI Taxonomy" id="97485"/>
    <lineage>
        <taxon>Eukaryota</taxon>
        <taxon>Haptista</taxon>
        <taxon>Haptophyta</taxon>
        <taxon>Prymnesiophyceae</taxon>
        <taxon>Prymnesiales</taxon>
        <taxon>Prymnesiaceae</taxon>
        <taxon>Prymnesium</taxon>
    </lineage>
</organism>
<protein>
    <recommendedName>
        <fullName evidence="4">Mannosyltransferase</fullName>
    </recommendedName>
</protein>
<feature type="transmembrane region" description="Helical" evidence="1">
    <location>
        <begin position="9"/>
        <end position="30"/>
    </location>
</feature>
<keyword evidence="1" id="KW-1133">Transmembrane helix</keyword>
<dbReference type="EMBL" id="JBGBPQ010000008">
    <property type="protein sequence ID" value="KAL1521072.1"/>
    <property type="molecule type" value="Genomic_DNA"/>
</dbReference>
<reference evidence="2 3" key="1">
    <citation type="journal article" date="2024" name="Science">
        <title>Giant polyketide synthase enzymes in the biosynthesis of giant marine polyether toxins.</title>
        <authorList>
            <person name="Fallon T.R."/>
            <person name="Shende V.V."/>
            <person name="Wierzbicki I.H."/>
            <person name="Pendleton A.L."/>
            <person name="Watervoot N.F."/>
            <person name="Auber R.P."/>
            <person name="Gonzalez D.J."/>
            <person name="Wisecaver J.H."/>
            <person name="Moore B.S."/>
        </authorList>
    </citation>
    <scope>NUCLEOTIDE SEQUENCE [LARGE SCALE GENOMIC DNA]</scope>
    <source>
        <strain evidence="2 3">12B1</strain>
    </source>
</reference>
<keyword evidence="3" id="KW-1185">Reference proteome</keyword>
<dbReference type="AlphaFoldDB" id="A0AB34JJL2"/>
<evidence type="ECO:0000313" key="3">
    <source>
        <dbReference type="Proteomes" id="UP001515480"/>
    </source>
</evidence>
<sequence length="104" mass="11553">MSHRRHRGIGLLATLVVGVFVPLLLSPLLFSTLEELVFPQTVSSKFEWFRSEEVEQQPSAGLETEVQQKGSTAVHGRGTTVVKHLQIIVPLRARAFQAHELGLI</sequence>
<evidence type="ECO:0008006" key="4">
    <source>
        <dbReference type="Google" id="ProtNLM"/>
    </source>
</evidence>
<comment type="caution">
    <text evidence="2">The sequence shown here is derived from an EMBL/GenBank/DDBJ whole genome shotgun (WGS) entry which is preliminary data.</text>
</comment>
<dbReference type="Proteomes" id="UP001515480">
    <property type="component" value="Unassembled WGS sequence"/>
</dbReference>
<keyword evidence="1" id="KW-0472">Membrane</keyword>
<keyword evidence="1" id="KW-0812">Transmembrane</keyword>
<evidence type="ECO:0000313" key="2">
    <source>
        <dbReference type="EMBL" id="KAL1521072.1"/>
    </source>
</evidence>
<evidence type="ECO:0000256" key="1">
    <source>
        <dbReference type="SAM" id="Phobius"/>
    </source>
</evidence>